<dbReference type="GO" id="GO:0005739">
    <property type="term" value="C:mitochondrion"/>
    <property type="evidence" value="ECO:0007669"/>
    <property type="project" value="TreeGrafter"/>
</dbReference>
<comment type="caution">
    <text evidence="1">The sequence shown here is derived from an EMBL/GenBank/DDBJ whole genome shotgun (WGS) entry which is preliminary data.</text>
</comment>
<name>A0A2I0J538_PUNGR</name>
<organism evidence="1 2">
    <name type="scientific">Punica granatum</name>
    <name type="common">Pomegranate</name>
    <dbReference type="NCBI Taxonomy" id="22663"/>
    <lineage>
        <taxon>Eukaryota</taxon>
        <taxon>Viridiplantae</taxon>
        <taxon>Streptophyta</taxon>
        <taxon>Embryophyta</taxon>
        <taxon>Tracheophyta</taxon>
        <taxon>Spermatophyta</taxon>
        <taxon>Magnoliopsida</taxon>
        <taxon>eudicotyledons</taxon>
        <taxon>Gunneridae</taxon>
        <taxon>Pentapetalae</taxon>
        <taxon>rosids</taxon>
        <taxon>malvids</taxon>
        <taxon>Myrtales</taxon>
        <taxon>Lythraceae</taxon>
        <taxon>Punica</taxon>
    </lineage>
</organism>
<dbReference type="Proteomes" id="UP000233551">
    <property type="component" value="Unassembled WGS sequence"/>
</dbReference>
<dbReference type="PANTHER" id="PTHR33156">
    <property type="entry name" value="OS02G0230000 PROTEIN"/>
    <property type="match status" value="1"/>
</dbReference>
<dbReference type="EMBL" id="PGOL01002015">
    <property type="protein sequence ID" value="PKI51341.1"/>
    <property type="molecule type" value="Genomic_DNA"/>
</dbReference>
<dbReference type="OrthoDB" id="736963at2759"/>
<proteinExistence type="predicted"/>
<dbReference type="GeneID" id="116205896"/>
<gene>
    <name evidence="1" type="ORF">CRG98_028288</name>
</gene>
<dbReference type="PANTHER" id="PTHR33156:SF48">
    <property type="entry name" value="PROTEIN NUCLEAR FUSION DEFECTIVE 6, MITOCHONDRIAL"/>
    <property type="match status" value="1"/>
</dbReference>
<sequence>MASFAAARSVLRSSSAFNFAARLASEAQAARSPIRAASRRRPSLSTFRSPVEMSFCAESMMPYHTVTASALMTSMLAISQRSYGWLPEACNNDL</sequence>
<protein>
    <submittedName>
        <fullName evidence="1">Uncharacterized protein</fullName>
    </submittedName>
</protein>
<dbReference type="InterPro" id="IPR043459">
    <property type="entry name" value="NFD6/NOXY2-like"/>
</dbReference>
<evidence type="ECO:0000313" key="2">
    <source>
        <dbReference type="Proteomes" id="UP000233551"/>
    </source>
</evidence>
<accession>A0A2I0J538</accession>
<keyword evidence="2" id="KW-1185">Reference proteome</keyword>
<dbReference type="STRING" id="22663.A0A2I0J538"/>
<dbReference type="AlphaFoldDB" id="A0A2I0J538"/>
<reference evidence="1 2" key="1">
    <citation type="submission" date="2017-11" db="EMBL/GenBank/DDBJ databases">
        <title>De-novo sequencing of pomegranate (Punica granatum L.) genome.</title>
        <authorList>
            <person name="Akparov Z."/>
            <person name="Amiraslanov A."/>
            <person name="Hajiyeva S."/>
            <person name="Abbasov M."/>
            <person name="Kaur K."/>
            <person name="Hamwieh A."/>
            <person name="Solovyev V."/>
            <person name="Salamov A."/>
            <person name="Braich B."/>
            <person name="Kosarev P."/>
            <person name="Mahmoud A."/>
            <person name="Hajiyev E."/>
            <person name="Babayeva S."/>
            <person name="Izzatullayeva V."/>
            <person name="Mammadov A."/>
            <person name="Mammadov A."/>
            <person name="Sharifova S."/>
            <person name="Ojaghi J."/>
            <person name="Eynullazada K."/>
            <person name="Bayramov B."/>
            <person name="Abdulazimova A."/>
            <person name="Shahmuradov I."/>
        </authorList>
    </citation>
    <scope>NUCLEOTIDE SEQUENCE [LARGE SCALE GENOMIC DNA]</scope>
    <source>
        <strain evidence="2">cv. AG2017</strain>
        <tissue evidence="1">Leaf</tissue>
    </source>
</reference>
<evidence type="ECO:0000313" key="1">
    <source>
        <dbReference type="EMBL" id="PKI51341.1"/>
    </source>
</evidence>